<name>A0A3N0C1D3_9SPHI</name>
<dbReference type="Proteomes" id="UP000274046">
    <property type="component" value="Unassembled WGS sequence"/>
</dbReference>
<dbReference type="InterPro" id="IPR000182">
    <property type="entry name" value="GNAT_dom"/>
</dbReference>
<gene>
    <name evidence="2" type="ORF">D7004_03735</name>
</gene>
<keyword evidence="2" id="KW-0808">Transferase</keyword>
<evidence type="ECO:0000313" key="2">
    <source>
        <dbReference type="EMBL" id="RNL55874.1"/>
    </source>
</evidence>
<comment type="caution">
    <text evidence="2">The sequence shown here is derived from an EMBL/GenBank/DDBJ whole genome shotgun (WGS) entry which is preliminary data.</text>
</comment>
<dbReference type="PANTHER" id="PTHR43617">
    <property type="entry name" value="L-AMINO ACID N-ACETYLTRANSFERASE"/>
    <property type="match status" value="1"/>
</dbReference>
<dbReference type="SUPFAM" id="SSF55729">
    <property type="entry name" value="Acyl-CoA N-acyltransferases (Nat)"/>
    <property type="match status" value="1"/>
</dbReference>
<dbReference type="CDD" id="cd04301">
    <property type="entry name" value="NAT_SF"/>
    <property type="match status" value="1"/>
</dbReference>
<dbReference type="RefSeq" id="WP_123204527.1">
    <property type="nucleotide sequence ID" value="NZ_RBEE01000004.1"/>
</dbReference>
<dbReference type="OrthoDB" id="9796381at2"/>
<dbReference type="PROSITE" id="PS51186">
    <property type="entry name" value="GNAT"/>
    <property type="match status" value="1"/>
</dbReference>
<sequence length="173" mass="18940">MSITTATIEDVAKLNQLINFAYRGSESKKGWTTEADILDGIRIDESSLIENFNNSAINILKYTDEDGQILGTVCLEVKHPILYLGMFAVSPISQGKGIGKALLKEAEVFAKQSGCNTIAISVISSRTELIDWYAGKGYVHTGNSTAFEEIEGKFGEPKIEGIRLDNMEKKLTS</sequence>
<organism evidence="2 3">
    <name type="scientific">Pedobacter jejuensis</name>
    <dbReference type="NCBI Taxonomy" id="1268550"/>
    <lineage>
        <taxon>Bacteria</taxon>
        <taxon>Pseudomonadati</taxon>
        <taxon>Bacteroidota</taxon>
        <taxon>Sphingobacteriia</taxon>
        <taxon>Sphingobacteriales</taxon>
        <taxon>Sphingobacteriaceae</taxon>
        <taxon>Pedobacter</taxon>
    </lineage>
</organism>
<dbReference type="InterPro" id="IPR050276">
    <property type="entry name" value="MshD_Acetyltransferase"/>
</dbReference>
<evidence type="ECO:0000259" key="1">
    <source>
        <dbReference type="PROSITE" id="PS51186"/>
    </source>
</evidence>
<dbReference type="Gene3D" id="3.40.630.30">
    <property type="match status" value="1"/>
</dbReference>
<dbReference type="Pfam" id="PF00583">
    <property type="entry name" value="Acetyltransf_1"/>
    <property type="match status" value="1"/>
</dbReference>
<protein>
    <submittedName>
        <fullName evidence="2">GNAT family N-acetyltransferase</fullName>
    </submittedName>
</protein>
<keyword evidence="3" id="KW-1185">Reference proteome</keyword>
<accession>A0A3N0C1D3</accession>
<dbReference type="PANTHER" id="PTHR43617:SF9">
    <property type="entry name" value="GNAT FAMILY ACETYLTRANSFERASE"/>
    <property type="match status" value="1"/>
</dbReference>
<evidence type="ECO:0000313" key="3">
    <source>
        <dbReference type="Proteomes" id="UP000274046"/>
    </source>
</evidence>
<reference evidence="2 3" key="1">
    <citation type="submission" date="2018-10" db="EMBL/GenBank/DDBJ databases">
        <title>Genome sequencing of Pedobacter jejuensis TNB23.</title>
        <authorList>
            <person name="Cho Y.-J."/>
            <person name="Cho A."/>
            <person name="Kim O.-S."/>
        </authorList>
    </citation>
    <scope>NUCLEOTIDE SEQUENCE [LARGE SCALE GENOMIC DNA]</scope>
    <source>
        <strain evidence="2 3">TNB23</strain>
    </source>
</reference>
<proteinExistence type="predicted"/>
<feature type="domain" description="N-acetyltransferase" evidence="1">
    <location>
        <begin position="1"/>
        <end position="165"/>
    </location>
</feature>
<dbReference type="EMBL" id="RBEE01000004">
    <property type="protein sequence ID" value="RNL55874.1"/>
    <property type="molecule type" value="Genomic_DNA"/>
</dbReference>
<dbReference type="AlphaFoldDB" id="A0A3N0C1D3"/>
<dbReference type="GO" id="GO:0016747">
    <property type="term" value="F:acyltransferase activity, transferring groups other than amino-acyl groups"/>
    <property type="evidence" value="ECO:0007669"/>
    <property type="project" value="InterPro"/>
</dbReference>
<dbReference type="InterPro" id="IPR016181">
    <property type="entry name" value="Acyl_CoA_acyltransferase"/>
</dbReference>